<dbReference type="EMBL" id="LAZR01013681">
    <property type="protein sequence ID" value="KKM20862.1"/>
    <property type="molecule type" value="Genomic_DNA"/>
</dbReference>
<proteinExistence type="predicted"/>
<name>A0A0F9I072_9ZZZZ</name>
<gene>
    <name evidence="1" type="ORF">LCGC14_1641210</name>
</gene>
<comment type="caution">
    <text evidence="1">The sequence shown here is derived from an EMBL/GenBank/DDBJ whole genome shotgun (WGS) entry which is preliminary data.</text>
</comment>
<evidence type="ECO:0000313" key="1">
    <source>
        <dbReference type="EMBL" id="KKM20862.1"/>
    </source>
</evidence>
<reference evidence="1" key="1">
    <citation type="journal article" date="2015" name="Nature">
        <title>Complex archaea that bridge the gap between prokaryotes and eukaryotes.</title>
        <authorList>
            <person name="Spang A."/>
            <person name="Saw J.H."/>
            <person name="Jorgensen S.L."/>
            <person name="Zaremba-Niedzwiedzka K."/>
            <person name="Martijn J."/>
            <person name="Lind A.E."/>
            <person name="van Eijk R."/>
            <person name="Schleper C."/>
            <person name="Guy L."/>
            <person name="Ettema T.J."/>
        </authorList>
    </citation>
    <scope>NUCLEOTIDE SEQUENCE</scope>
</reference>
<organism evidence="1">
    <name type="scientific">marine sediment metagenome</name>
    <dbReference type="NCBI Taxonomy" id="412755"/>
    <lineage>
        <taxon>unclassified sequences</taxon>
        <taxon>metagenomes</taxon>
        <taxon>ecological metagenomes</taxon>
    </lineage>
</organism>
<sequence>MALISGATAAGSAAALKSLLDDVTELRTQLIALLAKLDLDAGITDVDYESVLTPAALTTTK</sequence>
<protein>
    <submittedName>
        <fullName evidence="1">Uncharacterized protein</fullName>
    </submittedName>
</protein>
<dbReference type="AlphaFoldDB" id="A0A0F9I072"/>
<accession>A0A0F9I072</accession>